<evidence type="ECO:0000256" key="5">
    <source>
        <dbReference type="ARBA" id="ARBA00023242"/>
    </source>
</evidence>
<dbReference type="InterPro" id="IPR040260">
    <property type="entry name" value="RFA2-like"/>
</dbReference>
<keyword evidence="10" id="KW-1185">Reference proteome</keyword>
<evidence type="ECO:0000313" key="9">
    <source>
        <dbReference type="EMBL" id="GBM91494.1"/>
    </source>
</evidence>
<protein>
    <submittedName>
        <fullName evidence="9">Replication protein A subunit</fullName>
    </submittedName>
</protein>
<evidence type="ECO:0000256" key="3">
    <source>
        <dbReference type="ARBA" id="ARBA00022705"/>
    </source>
</evidence>
<organism evidence="9 10">
    <name type="scientific">Araneus ventricosus</name>
    <name type="common">Orbweaver spider</name>
    <name type="synonym">Epeira ventricosa</name>
    <dbReference type="NCBI Taxonomy" id="182803"/>
    <lineage>
        <taxon>Eukaryota</taxon>
        <taxon>Metazoa</taxon>
        <taxon>Ecdysozoa</taxon>
        <taxon>Arthropoda</taxon>
        <taxon>Chelicerata</taxon>
        <taxon>Arachnida</taxon>
        <taxon>Araneae</taxon>
        <taxon>Araneomorphae</taxon>
        <taxon>Entelegynae</taxon>
        <taxon>Araneoidea</taxon>
        <taxon>Araneidae</taxon>
        <taxon>Araneus</taxon>
    </lineage>
</organism>
<dbReference type="SUPFAM" id="SSF50249">
    <property type="entry name" value="Nucleic acid-binding proteins"/>
    <property type="match status" value="1"/>
</dbReference>
<evidence type="ECO:0000256" key="6">
    <source>
        <dbReference type="PIRSR" id="PIRSR036949-1"/>
    </source>
</evidence>
<name>A0A4Y2JNJ4_ARAVE</name>
<keyword evidence="4" id="KW-0238">DNA-binding</keyword>
<evidence type="ECO:0000256" key="7">
    <source>
        <dbReference type="SAM" id="MobiDB-lite"/>
    </source>
</evidence>
<dbReference type="GO" id="GO:0003697">
    <property type="term" value="F:single-stranded DNA binding"/>
    <property type="evidence" value="ECO:0007669"/>
    <property type="project" value="TreeGrafter"/>
</dbReference>
<keyword evidence="3" id="KW-0235">DNA replication</keyword>
<dbReference type="Gene3D" id="1.10.10.10">
    <property type="entry name" value="Winged helix-like DNA-binding domain superfamily/Winged helix DNA-binding domain"/>
    <property type="match status" value="1"/>
</dbReference>
<dbReference type="GO" id="GO:0005662">
    <property type="term" value="C:DNA replication factor A complex"/>
    <property type="evidence" value="ECO:0007669"/>
    <property type="project" value="TreeGrafter"/>
</dbReference>
<dbReference type="Gene3D" id="2.40.50.140">
    <property type="entry name" value="Nucleic acid-binding proteins"/>
    <property type="match status" value="1"/>
</dbReference>
<dbReference type="Proteomes" id="UP000499080">
    <property type="component" value="Unassembled WGS sequence"/>
</dbReference>
<comment type="similarity">
    <text evidence="2">Belongs to the replication factor A protein 2 family.</text>
</comment>
<feature type="cross-link" description="Glycyl lysine isopeptide (Lys-Gly) (interchain with G-Cter in ubiquitin)" evidence="6">
    <location>
        <position position="52"/>
    </location>
</feature>
<dbReference type="SUPFAM" id="SSF46785">
    <property type="entry name" value="Winged helix' DNA-binding domain"/>
    <property type="match status" value="1"/>
</dbReference>
<dbReference type="InterPro" id="IPR014892">
    <property type="entry name" value="RPA_C"/>
</dbReference>
<feature type="region of interest" description="Disordered" evidence="7">
    <location>
        <begin position="1"/>
        <end position="57"/>
    </location>
</feature>
<dbReference type="PANTHER" id="PTHR13989:SF16">
    <property type="entry name" value="REPLICATION PROTEIN A2"/>
    <property type="match status" value="1"/>
</dbReference>
<dbReference type="InterPro" id="IPR014646">
    <property type="entry name" value="Rfa2/RPA32"/>
</dbReference>
<dbReference type="GO" id="GO:0000724">
    <property type="term" value="P:double-strand break repair via homologous recombination"/>
    <property type="evidence" value="ECO:0007669"/>
    <property type="project" value="TreeGrafter"/>
</dbReference>
<dbReference type="FunFam" id="1.10.10.10:FF:000168">
    <property type="entry name" value="Replication protein A 32 kDa subunit"/>
    <property type="match status" value="1"/>
</dbReference>
<dbReference type="Pfam" id="PF08784">
    <property type="entry name" value="RPA_C"/>
    <property type="match status" value="1"/>
</dbReference>
<gene>
    <name evidence="9" type="primary">RPA2</name>
    <name evidence="9" type="ORF">AVEN_140915_1</name>
</gene>
<dbReference type="InterPro" id="IPR012340">
    <property type="entry name" value="NA-bd_OB-fold"/>
</dbReference>
<dbReference type="GO" id="GO:0000781">
    <property type="term" value="C:chromosome, telomeric region"/>
    <property type="evidence" value="ECO:0007669"/>
    <property type="project" value="TreeGrafter"/>
</dbReference>
<accession>A0A4Y2JNJ4</accession>
<comment type="caution">
    <text evidence="9">The sequence shown here is derived from an EMBL/GenBank/DDBJ whole genome shotgun (WGS) entry which is preliminary data.</text>
</comment>
<dbReference type="GO" id="GO:0006289">
    <property type="term" value="P:nucleotide-excision repair"/>
    <property type="evidence" value="ECO:0007669"/>
    <property type="project" value="TreeGrafter"/>
</dbReference>
<comment type="subcellular location">
    <subcellularLocation>
        <location evidence="1">Nucleus</location>
    </subcellularLocation>
</comment>
<dbReference type="EMBL" id="BGPR01003709">
    <property type="protein sequence ID" value="GBM91494.1"/>
    <property type="molecule type" value="Genomic_DNA"/>
</dbReference>
<dbReference type="GO" id="GO:0006260">
    <property type="term" value="P:DNA replication"/>
    <property type="evidence" value="ECO:0007669"/>
    <property type="project" value="UniProtKB-KW"/>
</dbReference>
<keyword evidence="5" id="KW-0539">Nucleus</keyword>
<dbReference type="AlphaFoldDB" id="A0A4Y2JNJ4"/>
<reference evidence="9 10" key="1">
    <citation type="journal article" date="2019" name="Sci. Rep.">
        <title>Orb-weaving spider Araneus ventricosus genome elucidates the spidroin gene catalogue.</title>
        <authorList>
            <person name="Kono N."/>
            <person name="Nakamura H."/>
            <person name="Ohtoshi R."/>
            <person name="Moran D.A.P."/>
            <person name="Shinohara A."/>
            <person name="Yoshida Y."/>
            <person name="Fujiwara M."/>
            <person name="Mori M."/>
            <person name="Tomita M."/>
            <person name="Arakawa K."/>
        </authorList>
    </citation>
    <scope>NUCLEOTIDE SEQUENCE [LARGE SCALE GENOMIC DNA]</scope>
</reference>
<dbReference type="OrthoDB" id="25571at2759"/>
<feature type="compositionally biased region" description="Polar residues" evidence="7">
    <location>
        <begin position="39"/>
        <end position="49"/>
    </location>
</feature>
<sequence length="288" mass="31666">MTGGDETQGLPEKENWTTQEDDGSFGKNRFDQQPGGGFLNTSALNSPSTSDKKKPERITNVVPCTIAQIHAIAESDDTLKVGSLSAKIITFIGFVKSADVQTTKITYIVNDNTGPSIEVQMWLGETDEQKKKVDEIPEQSYARVTGAVRSMKGKRHVIAFNVQPIQHLNEITMHIAEVIHTSMSIAVMDKQSTSPGFGLSSAMTSGVTESTMDTFDAGNSRKLTKPQQLVKQAIINCKDEQGINVMELYNSLKSLNRQSIQEALDFLSNEGHIYSTIDEDHYKSTDCV</sequence>
<evidence type="ECO:0000313" key="10">
    <source>
        <dbReference type="Proteomes" id="UP000499080"/>
    </source>
</evidence>
<evidence type="ECO:0000256" key="2">
    <source>
        <dbReference type="ARBA" id="ARBA00007815"/>
    </source>
</evidence>
<dbReference type="PIRSF" id="PIRSF036949">
    <property type="entry name" value="RPA32"/>
    <property type="match status" value="1"/>
</dbReference>
<evidence type="ECO:0000256" key="4">
    <source>
        <dbReference type="ARBA" id="ARBA00023125"/>
    </source>
</evidence>
<feature type="domain" description="Replication protein A C-terminal" evidence="8">
    <location>
        <begin position="206"/>
        <end position="280"/>
    </location>
</feature>
<dbReference type="InterPro" id="IPR036388">
    <property type="entry name" value="WH-like_DNA-bd_sf"/>
</dbReference>
<dbReference type="PANTHER" id="PTHR13989">
    <property type="entry name" value="REPLICATION PROTEIN A-RELATED"/>
    <property type="match status" value="1"/>
</dbReference>
<evidence type="ECO:0000259" key="8">
    <source>
        <dbReference type="Pfam" id="PF08784"/>
    </source>
</evidence>
<dbReference type="GO" id="GO:0035861">
    <property type="term" value="C:site of double-strand break"/>
    <property type="evidence" value="ECO:0007669"/>
    <property type="project" value="TreeGrafter"/>
</dbReference>
<dbReference type="InterPro" id="IPR036390">
    <property type="entry name" value="WH_DNA-bd_sf"/>
</dbReference>
<dbReference type="CDD" id="cd04478">
    <property type="entry name" value="RPA2_DBD_D"/>
    <property type="match status" value="1"/>
</dbReference>
<evidence type="ECO:0000256" key="1">
    <source>
        <dbReference type="ARBA" id="ARBA00004123"/>
    </source>
</evidence>
<feature type="cross-link" description="Glycyl lysine isopeptide (Lys-Gly) (interchain with G-Cter in ubiquitin)" evidence="6">
    <location>
        <position position="53"/>
    </location>
</feature>
<proteinExistence type="inferred from homology"/>